<dbReference type="Pfam" id="PF19300">
    <property type="entry name" value="BPD_transp_1_N"/>
    <property type="match status" value="1"/>
</dbReference>
<feature type="transmembrane region" description="Helical" evidence="7">
    <location>
        <begin position="280"/>
        <end position="306"/>
    </location>
</feature>
<keyword evidence="4 7" id="KW-0812">Transmembrane</keyword>
<dbReference type="EMBL" id="BSDI01000058">
    <property type="protein sequence ID" value="GLI02308.1"/>
    <property type="molecule type" value="Genomic_DNA"/>
</dbReference>
<feature type="transmembrane region" description="Helical" evidence="7">
    <location>
        <begin position="97"/>
        <end position="122"/>
    </location>
</feature>
<evidence type="ECO:0000256" key="2">
    <source>
        <dbReference type="ARBA" id="ARBA00022448"/>
    </source>
</evidence>
<keyword evidence="10" id="KW-1185">Reference proteome</keyword>
<dbReference type="Proteomes" id="UP001144280">
    <property type="component" value="Unassembled WGS sequence"/>
</dbReference>
<gene>
    <name evidence="9" type="ORF">Pa4123_75860</name>
</gene>
<feature type="transmembrane region" description="Helical" evidence="7">
    <location>
        <begin position="238"/>
        <end position="260"/>
    </location>
</feature>
<dbReference type="PROSITE" id="PS50928">
    <property type="entry name" value="ABC_TM1"/>
    <property type="match status" value="1"/>
</dbReference>
<keyword evidence="3" id="KW-1003">Cell membrane</keyword>
<name>A0ABQ5R7C8_9ACTN</name>
<keyword evidence="5 7" id="KW-1133">Transmembrane helix</keyword>
<dbReference type="InterPro" id="IPR000515">
    <property type="entry name" value="MetI-like"/>
</dbReference>
<dbReference type="InterPro" id="IPR035906">
    <property type="entry name" value="MetI-like_sf"/>
</dbReference>
<protein>
    <submittedName>
        <fullName evidence="9">ABC transporter permease</fullName>
    </submittedName>
</protein>
<evidence type="ECO:0000256" key="6">
    <source>
        <dbReference type="ARBA" id="ARBA00023136"/>
    </source>
</evidence>
<comment type="subcellular location">
    <subcellularLocation>
        <location evidence="1 7">Cell membrane</location>
        <topology evidence="1 7">Multi-pass membrane protein</topology>
    </subcellularLocation>
</comment>
<comment type="similarity">
    <text evidence="7">Belongs to the binding-protein-dependent transport system permease family.</text>
</comment>
<feature type="transmembrane region" description="Helical" evidence="7">
    <location>
        <begin position="9"/>
        <end position="29"/>
    </location>
</feature>
<dbReference type="SUPFAM" id="SSF161098">
    <property type="entry name" value="MetI-like"/>
    <property type="match status" value="1"/>
</dbReference>
<feature type="transmembrane region" description="Helical" evidence="7">
    <location>
        <begin position="180"/>
        <end position="199"/>
    </location>
</feature>
<evidence type="ECO:0000313" key="10">
    <source>
        <dbReference type="Proteomes" id="UP001144280"/>
    </source>
</evidence>
<dbReference type="PANTHER" id="PTHR43163:SF6">
    <property type="entry name" value="DIPEPTIDE TRANSPORT SYSTEM PERMEASE PROTEIN DPPB-RELATED"/>
    <property type="match status" value="1"/>
</dbReference>
<dbReference type="InterPro" id="IPR045621">
    <property type="entry name" value="BPD_transp_1_N"/>
</dbReference>
<accession>A0ABQ5R7C8</accession>
<evidence type="ECO:0000256" key="5">
    <source>
        <dbReference type="ARBA" id="ARBA00022989"/>
    </source>
</evidence>
<dbReference type="PANTHER" id="PTHR43163">
    <property type="entry name" value="DIPEPTIDE TRANSPORT SYSTEM PERMEASE PROTEIN DPPB-RELATED"/>
    <property type="match status" value="1"/>
</dbReference>
<proteinExistence type="inferred from homology"/>
<evidence type="ECO:0000256" key="3">
    <source>
        <dbReference type="ARBA" id="ARBA00022475"/>
    </source>
</evidence>
<reference evidence="9" key="1">
    <citation type="submission" date="2022-12" db="EMBL/GenBank/DDBJ databases">
        <title>New Phytohabitans aurantiacus sp. RD004123 nov., an actinomycete isolated from soil.</title>
        <authorList>
            <person name="Triningsih D.W."/>
            <person name="Harunari E."/>
            <person name="Igarashi Y."/>
        </authorList>
    </citation>
    <scope>NUCLEOTIDE SEQUENCE</scope>
    <source>
        <strain evidence="9">RD004123</strain>
    </source>
</reference>
<evidence type="ECO:0000256" key="4">
    <source>
        <dbReference type="ARBA" id="ARBA00022692"/>
    </source>
</evidence>
<dbReference type="Gene3D" id="1.10.3720.10">
    <property type="entry name" value="MetI-like"/>
    <property type="match status" value="1"/>
</dbReference>
<evidence type="ECO:0000313" key="9">
    <source>
        <dbReference type="EMBL" id="GLI02308.1"/>
    </source>
</evidence>
<comment type="caution">
    <text evidence="9">The sequence shown here is derived from an EMBL/GenBank/DDBJ whole genome shotgun (WGS) entry which is preliminary data.</text>
</comment>
<dbReference type="CDD" id="cd06261">
    <property type="entry name" value="TM_PBP2"/>
    <property type="match status" value="1"/>
</dbReference>
<keyword evidence="2 7" id="KW-0813">Transport</keyword>
<evidence type="ECO:0000256" key="1">
    <source>
        <dbReference type="ARBA" id="ARBA00004651"/>
    </source>
</evidence>
<organism evidence="9 10">
    <name type="scientific">Phytohabitans aurantiacus</name>
    <dbReference type="NCBI Taxonomy" id="3016789"/>
    <lineage>
        <taxon>Bacteria</taxon>
        <taxon>Bacillati</taxon>
        <taxon>Actinomycetota</taxon>
        <taxon>Actinomycetes</taxon>
        <taxon>Micromonosporales</taxon>
        <taxon>Micromonosporaceae</taxon>
    </lineage>
</organism>
<keyword evidence="6 7" id="KW-0472">Membrane</keyword>
<feature type="domain" description="ABC transmembrane type-1" evidence="8">
    <location>
        <begin position="95"/>
        <end position="299"/>
    </location>
</feature>
<sequence>MIAFLVRRVVAGVVLVLVIATLTFGLMSLTGQDPARTIAGQTASHEQVAQKAAELGLDRPLPVRYADWLSHAVRGDLGSSWFTNEPVTSALGNKLPVTLSIVLAGLLLSAVLSVALGVAAAVRGGWLDRAVQGLAILGFAVPSFLVALLLALVVAVKLGWLPATGYVPLEQSPSLWTQSIALPAIALAVGAIAATAQQVRGSMVDVLKMDYIRTLRSRGVSERSLLFRHALRNAAPPALTVLSLQFIGLLSGAVVVEKVFGLTGIGTEANSAASQGDVPMVMGVVVVMVLMVVLVNLLIDVAYGWLNPKVRVS</sequence>
<evidence type="ECO:0000256" key="7">
    <source>
        <dbReference type="RuleBase" id="RU363032"/>
    </source>
</evidence>
<dbReference type="RefSeq" id="WP_281903800.1">
    <property type="nucleotide sequence ID" value="NZ_BSDI01000058.1"/>
</dbReference>
<evidence type="ECO:0000259" key="8">
    <source>
        <dbReference type="PROSITE" id="PS50928"/>
    </source>
</evidence>
<dbReference type="Pfam" id="PF00528">
    <property type="entry name" value="BPD_transp_1"/>
    <property type="match status" value="1"/>
</dbReference>
<feature type="transmembrane region" description="Helical" evidence="7">
    <location>
        <begin position="134"/>
        <end position="160"/>
    </location>
</feature>